<dbReference type="NCBIfam" id="NF005855">
    <property type="entry name" value="PRK07777.1"/>
    <property type="match status" value="1"/>
</dbReference>
<dbReference type="FunFam" id="3.40.640.10:FF:000033">
    <property type="entry name" value="Aspartate aminotransferase"/>
    <property type="match status" value="1"/>
</dbReference>
<dbReference type="CDD" id="cd00609">
    <property type="entry name" value="AAT_like"/>
    <property type="match status" value="1"/>
</dbReference>
<evidence type="ECO:0000256" key="5">
    <source>
        <dbReference type="ARBA" id="ARBA00022898"/>
    </source>
</evidence>
<dbReference type="Pfam" id="PF00155">
    <property type="entry name" value="Aminotran_1_2"/>
    <property type="match status" value="1"/>
</dbReference>
<feature type="domain" description="Aminotransferase class I/classII large" evidence="6">
    <location>
        <begin position="30"/>
        <end position="385"/>
    </location>
</feature>
<evidence type="ECO:0000313" key="8">
    <source>
        <dbReference type="Proteomes" id="UP000295087"/>
    </source>
</evidence>
<proteinExistence type="inferred from homology"/>
<dbReference type="GO" id="GO:0016212">
    <property type="term" value="F:kynurenine-oxoglutarate transaminase activity"/>
    <property type="evidence" value="ECO:0007669"/>
    <property type="project" value="TreeGrafter"/>
</dbReference>
<dbReference type="InterPro" id="IPR051326">
    <property type="entry name" value="Kynurenine-oxoglutarate_AT"/>
</dbReference>
<dbReference type="AlphaFoldDB" id="A0A4R6PMT7"/>
<dbReference type="GO" id="GO:0005737">
    <property type="term" value="C:cytoplasm"/>
    <property type="evidence" value="ECO:0007669"/>
    <property type="project" value="TreeGrafter"/>
</dbReference>
<dbReference type="Proteomes" id="UP000295087">
    <property type="component" value="Unassembled WGS sequence"/>
</dbReference>
<protein>
    <submittedName>
        <fullName evidence="7">Succinyldiaminopimelate aminotransferase</fullName>
    </submittedName>
</protein>
<evidence type="ECO:0000256" key="3">
    <source>
        <dbReference type="ARBA" id="ARBA00022576"/>
    </source>
</evidence>
<accession>A0A4R6PMT7</accession>
<comment type="similarity">
    <text evidence="2">Belongs to the class-I pyridoxal-phosphate-dependent aminotransferase family.</text>
</comment>
<reference evidence="7 8" key="1">
    <citation type="submission" date="2019-03" db="EMBL/GenBank/DDBJ databases">
        <title>Genomic Encyclopedia of Type Strains, Phase IV (KMG-IV): sequencing the most valuable type-strain genomes for metagenomic binning, comparative biology and taxonomic classification.</title>
        <authorList>
            <person name="Goeker M."/>
        </authorList>
    </citation>
    <scope>NUCLEOTIDE SEQUENCE [LARGE SCALE GENOMIC DNA]</scope>
    <source>
        <strain evidence="7 8">DSM 44496</strain>
    </source>
</reference>
<dbReference type="Gene3D" id="3.40.640.10">
    <property type="entry name" value="Type I PLP-dependent aspartate aminotransferase-like (Major domain)"/>
    <property type="match status" value="1"/>
</dbReference>
<evidence type="ECO:0000259" key="6">
    <source>
        <dbReference type="Pfam" id="PF00155"/>
    </source>
</evidence>
<dbReference type="InterPro" id="IPR004839">
    <property type="entry name" value="Aminotransferase_I/II_large"/>
</dbReference>
<keyword evidence="5" id="KW-0663">Pyridoxal phosphate</keyword>
<evidence type="ECO:0000313" key="7">
    <source>
        <dbReference type="EMBL" id="TDP39574.1"/>
    </source>
</evidence>
<dbReference type="PANTHER" id="PTHR43807:SF20">
    <property type="entry name" value="FI04487P"/>
    <property type="match status" value="1"/>
</dbReference>
<dbReference type="Gene3D" id="3.90.1150.10">
    <property type="entry name" value="Aspartate Aminotransferase, domain 1"/>
    <property type="match status" value="1"/>
</dbReference>
<dbReference type="InterPro" id="IPR015424">
    <property type="entry name" value="PyrdxlP-dep_Trfase"/>
</dbReference>
<dbReference type="GO" id="GO:0030170">
    <property type="term" value="F:pyridoxal phosphate binding"/>
    <property type="evidence" value="ECO:0007669"/>
    <property type="project" value="InterPro"/>
</dbReference>
<dbReference type="InterPro" id="IPR015421">
    <property type="entry name" value="PyrdxlP-dep_Trfase_major"/>
</dbReference>
<organism evidence="7 8">
    <name type="scientific">Nocardia ignorata</name>
    <dbReference type="NCBI Taxonomy" id="145285"/>
    <lineage>
        <taxon>Bacteria</taxon>
        <taxon>Bacillati</taxon>
        <taxon>Actinomycetota</taxon>
        <taxon>Actinomycetes</taxon>
        <taxon>Mycobacteriales</taxon>
        <taxon>Nocardiaceae</taxon>
        <taxon>Nocardia</taxon>
    </lineage>
</organism>
<evidence type="ECO:0000256" key="2">
    <source>
        <dbReference type="ARBA" id="ARBA00007441"/>
    </source>
</evidence>
<dbReference type="InterPro" id="IPR015422">
    <property type="entry name" value="PyrdxlP-dep_Trfase_small"/>
</dbReference>
<dbReference type="SUPFAM" id="SSF53383">
    <property type="entry name" value="PLP-dependent transferases"/>
    <property type="match status" value="1"/>
</dbReference>
<sequence length="392" mass="42346">MSSVPPTVARLRPFGSTIFAEMTELAVRHDAVNLGQGFPDTDGPASMLEVARAAIAEGHNQYPPGRGVPALRRAVADDRARRYGTRYDPDTEVLVTVGATEAISATLLGLVEPGAEVVLIEPYYDSYAAAVALAGAQRRTARLVPDGDRFVLDLDSLRSAITPKTRMLVINSPHNPTGSVLSRDELIAIAELAREHDLLVLADEVYEHLVYDGVEHISISTLPGMRERTVVVSSAAKTFNVTGWKIGWACAPAPLLNAVLTAKQFMTFVGGGPFQPAVAHAIDTELEWVHGMRDGLADKRIRLSDALRDTGFAVSSTAGGYFVCADVRPLGLDDGLTLCREMPARLGVAAVPVSAFVDHPDDWKHLVRFTFSKRDETIDEGVRRLRSGVATR</sequence>
<keyword evidence="4 7" id="KW-0808">Transferase</keyword>
<evidence type="ECO:0000256" key="4">
    <source>
        <dbReference type="ARBA" id="ARBA00022679"/>
    </source>
</evidence>
<evidence type="ECO:0000256" key="1">
    <source>
        <dbReference type="ARBA" id="ARBA00001933"/>
    </source>
</evidence>
<name>A0A4R6PMT7_NOCIG</name>
<dbReference type="PANTHER" id="PTHR43807">
    <property type="entry name" value="FI04487P"/>
    <property type="match status" value="1"/>
</dbReference>
<comment type="caution">
    <text evidence="7">The sequence shown here is derived from an EMBL/GenBank/DDBJ whole genome shotgun (WGS) entry which is preliminary data.</text>
</comment>
<gene>
    <name evidence="7" type="ORF">DFR75_102292</name>
</gene>
<keyword evidence="8" id="KW-1185">Reference proteome</keyword>
<dbReference type="EMBL" id="SNXK01000002">
    <property type="protein sequence ID" value="TDP39574.1"/>
    <property type="molecule type" value="Genomic_DNA"/>
</dbReference>
<comment type="cofactor">
    <cofactor evidence="1">
        <name>pyridoxal 5'-phosphate</name>
        <dbReference type="ChEBI" id="CHEBI:597326"/>
    </cofactor>
</comment>
<keyword evidence="3 7" id="KW-0032">Aminotransferase</keyword>
<dbReference type="RefSeq" id="WP_067492382.1">
    <property type="nucleotide sequence ID" value="NZ_SNXK01000002.1"/>
</dbReference>